<dbReference type="InterPro" id="IPR036116">
    <property type="entry name" value="FN3_sf"/>
</dbReference>
<keyword evidence="5" id="KW-0472">Membrane</keyword>
<keyword evidence="2" id="KW-0378">Hydrolase</keyword>
<dbReference type="GO" id="GO:0000272">
    <property type="term" value="P:polysaccharide catabolic process"/>
    <property type="evidence" value="ECO:0007669"/>
    <property type="project" value="UniProtKB-KW"/>
</dbReference>
<dbReference type="InterPro" id="IPR018765">
    <property type="entry name" value="DUF2341"/>
</dbReference>
<dbReference type="SUPFAM" id="SSF51126">
    <property type="entry name" value="Pectin lyase-like"/>
    <property type="match status" value="1"/>
</dbReference>
<organism evidence="7 8">
    <name type="scientific">Candidatus Ruania gallistercoris</name>
    <dbReference type="NCBI Taxonomy" id="2838746"/>
    <lineage>
        <taxon>Bacteria</taxon>
        <taxon>Bacillati</taxon>
        <taxon>Actinomycetota</taxon>
        <taxon>Actinomycetes</taxon>
        <taxon>Micrococcales</taxon>
        <taxon>Ruaniaceae</taxon>
        <taxon>Ruania</taxon>
    </lineage>
</organism>
<feature type="region of interest" description="Disordered" evidence="4">
    <location>
        <begin position="2314"/>
        <end position="2344"/>
    </location>
</feature>
<evidence type="ECO:0000256" key="5">
    <source>
        <dbReference type="SAM" id="Phobius"/>
    </source>
</evidence>
<evidence type="ECO:0000313" key="7">
    <source>
        <dbReference type="EMBL" id="HIZ37882.1"/>
    </source>
</evidence>
<keyword evidence="2" id="KW-0326">Glycosidase</keyword>
<dbReference type="SMART" id="SM00060">
    <property type="entry name" value="FN3"/>
    <property type="match status" value="1"/>
</dbReference>
<reference evidence="7" key="2">
    <citation type="submission" date="2021-04" db="EMBL/GenBank/DDBJ databases">
        <authorList>
            <person name="Gilroy R."/>
        </authorList>
    </citation>
    <scope>NUCLEOTIDE SEQUENCE</scope>
    <source>
        <strain evidence="7">ChiGjej4B4-7305</strain>
    </source>
</reference>
<dbReference type="Proteomes" id="UP000824037">
    <property type="component" value="Unassembled WGS sequence"/>
</dbReference>
<gene>
    <name evidence="7" type="ORF">H9815_19060</name>
</gene>
<evidence type="ECO:0000256" key="4">
    <source>
        <dbReference type="SAM" id="MobiDB-lite"/>
    </source>
</evidence>
<feature type="transmembrane region" description="Helical" evidence="5">
    <location>
        <begin position="2353"/>
        <end position="2372"/>
    </location>
</feature>
<dbReference type="SUPFAM" id="SSF56300">
    <property type="entry name" value="Metallo-dependent phosphatases"/>
    <property type="match status" value="2"/>
</dbReference>
<feature type="region of interest" description="Disordered" evidence="4">
    <location>
        <begin position="1622"/>
        <end position="1647"/>
    </location>
</feature>
<dbReference type="Gene3D" id="2.60.40.380">
    <property type="entry name" value="Purple acid phosphatase-like, N-terminal"/>
    <property type="match status" value="1"/>
</dbReference>
<accession>A0A9D2J6H1</accession>
<dbReference type="InterPro" id="IPR013320">
    <property type="entry name" value="ConA-like_dom_sf"/>
</dbReference>
<dbReference type="InterPro" id="IPR029052">
    <property type="entry name" value="Metallo-depent_PP-like"/>
</dbReference>
<dbReference type="GO" id="GO:0046872">
    <property type="term" value="F:metal ion binding"/>
    <property type="evidence" value="ECO:0007669"/>
    <property type="project" value="InterPro"/>
</dbReference>
<evidence type="ECO:0000256" key="1">
    <source>
        <dbReference type="ARBA" id="ARBA00022729"/>
    </source>
</evidence>
<evidence type="ECO:0000259" key="6">
    <source>
        <dbReference type="PROSITE" id="PS50853"/>
    </source>
</evidence>
<evidence type="ECO:0000256" key="3">
    <source>
        <dbReference type="ARBA" id="ARBA00023326"/>
    </source>
</evidence>
<dbReference type="SUPFAM" id="SSF49363">
    <property type="entry name" value="Purple acid phosphatase, N-terminal domain"/>
    <property type="match status" value="1"/>
</dbReference>
<evidence type="ECO:0000256" key="2">
    <source>
        <dbReference type="ARBA" id="ARBA00023295"/>
    </source>
</evidence>
<evidence type="ECO:0000313" key="8">
    <source>
        <dbReference type="Proteomes" id="UP000824037"/>
    </source>
</evidence>
<name>A0A9D2J6H1_9MICO</name>
<dbReference type="InterPro" id="IPR015914">
    <property type="entry name" value="PAPs_N"/>
</dbReference>
<dbReference type="Gene3D" id="3.60.21.10">
    <property type="match status" value="2"/>
</dbReference>
<reference evidence="7" key="1">
    <citation type="journal article" date="2021" name="PeerJ">
        <title>Extensive microbial diversity within the chicken gut microbiome revealed by metagenomics and culture.</title>
        <authorList>
            <person name="Gilroy R."/>
            <person name="Ravi A."/>
            <person name="Getino M."/>
            <person name="Pursley I."/>
            <person name="Horton D.L."/>
            <person name="Alikhan N.F."/>
            <person name="Baker D."/>
            <person name="Gharbi K."/>
            <person name="Hall N."/>
            <person name="Watson M."/>
            <person name="Adriaenssens E.M."/>
            <person name="Foster-Nyarko E."/>
            <person name="Jarju S."/>
            <person name="Secka A."/>
            <person name="Antonio M."/>
            <person name="Oren A."/>
            <person name="Chaudhuri R.R."/>
            <person name="La Ragione R."/>
            <person name="Hildebrand F."/>
            <person name="Pallen M.J."/>
        </authorList>
    </citation>
    <scope>NUCLEOTIDE SEQUENCE</scope>
    <source>
        <strain evidence="7">ChiGjej4B4-7305</strain>
    </source>
</reference>
<dbReference type="EMBL" id="DXBY01000326">
    <property type="protein sequence ID" value="HIZ37882.1"/>
    <property type="molecule type" value="Genomic_DNA"/>
</dbReference>
<dbReference type="Gene3D" id="2.160.20.110">
    <property type="match status" value="2"/>
</dbReference>
<feature type="compositionally biased region" description="Polar residues" evidence="4">
    <location>
        <begin position="1624"/>
        <end position="1645"/>
    </location>
</feature>
<comment type="caution">
    <text evidence="7">The sequence shown here is derived from an EMBL/GenBank/DDBJ whole genome shotgun (WGS) entry which is preliminary data.</text>
</comment>
<dbReference type="PANTHER" id="PTHR45867">
    <property type="entry name" value="PURPLE ACID PHOSPHATASE"/>
    <property type="match status" value="1"/>
</dbReference>
<dbReference type="GO" id="GO:0003993">
    <property type="term" value="F:acid phosphatase activity"/>
    <property type="evidence" value="ECO:0007669"/>
    <property type="project" value="InterPro"/>
</dbReference>
<dbReference type="Gene3D" id="2.60.120.200">
    <property type="match status" value="1"/>
</dbReference>
<keyword evidence="5" id="KW-1133">Transmembrane helix</keyword>
<dbReference type="Gene3D" id="2.60.40.10">
    <property type="entry name" value="Immunoglobulins"/>
    <property type="match status" value="1"/>
</dbReference>
<dbReference type="InterPro" id="IPR003961">
    <property type="entry name" value="FN3_dom"/>
</dbReference>
<keyword evidence="3" id="KW-0624">Polysaccharide degradation</keyword>
<dbReference type="PROSITE" id="PS50853">
    <property type="entry name" value="FN3"/>
    <property type="match status" value="1"/>
</dbReference>
<dbReference type="CDD" id="cd00063">
    <property type="entry name" value="FN3"/>
    <property type="match status" value="1"/>
</dbReference>
<dbReference type="Pfam" id="PF16656">
    <property type="entry name" value="Pur_ac_phosph_N"/>
    <property type="match status" value="1"/>
</dbReference>
<proteinExistence type="predicted"/>
<dbReference type="Pfam" id="PF00041">
    <property type="entry name" value="fn3"/>
    <property type="match status" value="1"/>
</dbReference>
<dbReference type="InterPro" id="IPR004843">
    <property type="entry name" value="Calcineurin-like_PHP"/>
</dbReference>
<dbReference type="SUPFAM" id="SSF49899">
    <property type="entry name" value="Concanavalin A-like lectins/glucanases"/>
    <property type="match status" value="1"/>
</dbReference>
<dbReference type="InterPro" id="IPR011050">
    <property type="entry name" value="Pectin_lyase_fold/virulence"/>
</dbReference>
<dbReference type="GO" id="GO:0016798">
    <property type="term" value="F:hydrolase activity, acting on glycosyl bonds"/>
    <property type="evidence" value="ECO:0007669"/>
    <property type="project" value="UniProtKB-KW"/>
</dbReference>
<dbReference type="Pfam" id="PF00149">
    <property type="entry name" value="Metallophos"/>
    <property type="match status" value="2"/>
</dbReference>
<dbReference type="PANTHER" id="PTHR45867:SF3">
    <property type="entry name" value="ACID PHOSPHATASE TYPE 7"/>
    <property type="match status" value="1"/>
</dbReference>
<feature type="compositionally biased region" description="Gly residues" evidence="4">
    <location>
        <begin position="2315"/>
        <end position="2327"/>
    </location>
</feature>
<feature type="domain" description="Fibronectin type-III" evidence="6">
    <location>
        <begin position="2134"/>
        <end position="2220"/>
    </location>
</feature>
<dbReference type="Pfam" id="PF10102">
    <property type="entry name" value="DUF2341"/>
    <property type="match status" value="1"/>
</dbReference>
<protein>
    <submittedName>
        <fullName evidence="7">DUF2341 domain-containing protein</fullName>
    </submittedName>
</protein>
<sequence>MAAAPLDGVAGNGTAGDPYEVADASGLFTFAEAANADPAEYAYAHVDVVADIDFSEEQPFPGLDTFSGTLDGLGHTLSGLEYGPSPSSAADLGLIRTLDGGTVRNLTIEGLTVDNGTETGFVAGVAVRAVDATITGNAVVEATLTAANGEKAGGLVAETDGGTLTNNYVHATITANEMPAGIAAYAKGDARIADNLVDADLVMRTPGGPDGTQGNNAGMIIGYPGTPNSGVFTGNVALDGTIDYDGRIDGSVGRILGFTDYGGWTAEENLASTSITISGQPVSGPGTKNQHGTDTDPADLAQVETYEQLGWDFDNAWEFDDTAQHPVPAYSYTLSGSGTEDSPFQIASATDLEFLAEQLNAGNSRYTEAGTYMLTADLDFTDRSAFIGIDSFTAVLDGQGYTITGIEYGPSESSAQLALIRELDGGTVRDLRLDGVRAHSESETESDYAAGVAAVATDAHLDGISITGLDLVAEGAEKAAGIAAELRGSSVVENSWVDGQIVALKMPAGITSYAADSAVVRHNLLTVEVTAITDGAEGTRGINAALVVAYPGNGNDASISGNVAFSGEVTYTGEVAGFAGRILGYYQADGPYRVPDLSNNLAAADIPVAGQPVTGDADGPHGADTDAEQLAEESTYTDLGWDFEEAWRFDEGRGHPIPHFVPEGDRPSRITTTFFGDPQTQRAFTWYSELGENGVVQLAESRDLADARTVSAEPSQNARGELFYQAVATDLAPDTRYHYRVGDAEEGVWSAIGTFVTSDGASDFSFINLTDTQSQNVAEAELSASTMAASLETVPGAEFIVHNGDVVEHGDREQDWIDLLGAAEPTLLSTTIAPASGNHDQATDAFTNHFAVEAPNGQDTSTGAYYSFDYNAAHIAVLNTNEDPAQSVSDEQIDWLRQDVTAARERGAEWILVSMHKGPYTTANHADDADIIAMREALVPLIAELDIDLVLQGHDHVMSRTEVLTHDPDGVAEAAPVATDVITEMINGKRTEYAVSPQGTIYFLPNTAGAKHYQQTTSLGGGMDLESYLQLFDRTGEQGTENFAAIRVEQDRLTVDVYDIRDNGQPRLFESFGIDRQITTVDEQIAALPAPADLTEADGDAVTSARTAVNSLTEAQRSGLAHLDGLEEREAQLRELTGRTDASGAQVAWAAPDAEERQTVTVRNSGRMDLAAMPVRLELRHTPNVAPDALAFTTGSGEHLPYEVESWQPGQGSVVWVRLPELAAESAQTIWAYFGTTAGTPDPARVWTEDYALVEHFAGSAEAGATMTDSTGRQEGEVIGGDIASSVTESGEASARLEGARLQYAGDVGGQHDRISISSVVSLTEEQLAALDDGAPIVAKESADQDGLAAFWQGIRPDGSLGTRLAGNSFEFDPVDLEHSFDFAADGEEHLITQVYDGMTYSVFIDGEQVHAQMVEYRSTYGDPSVPTTIGDLHTTDGEPDSPFTGTISEVQIAGIAFSPAMEQFRYDTLTGEAISYGERTSRSADDALLAVGTPEAGTALEAGLVPVTGTVSHRGQLTATVDGDEVLSTAVDAGDFSVEVPVNALGSQEVQLQLSSEAGQAHASVALEVSDTRAPDAPQVSHEVDPGTGTATLEVQPDSLDRERLFTDIWANATVPLDGGNTVVRTGSTTDRTPGDLTPNSGSVTGELLPTTVGEDENPYQIHQITLTPEQAEQGRVHAAWTGTGDQRRVSAYVWDTAAQEWTLSDTGGSVEGSTVSLDITAEEEAIAADGTVAVLIWRGLVTSPANAEDVTAEPDRLDYSWGLDHVPDTQLYAQATPELMVDQFEYVADRAEERDTRLVVQAGDWVNREYLSQEYQWVGAEPAAQALEDAEVPYLISWGNHDYTDSRNGRVMLPRYFPMERFAESLEGSQWSFGGSQSIDNYYYTGEIDGAPLLVLTVGFFSADQADDAGLAWASEVIADHPDHTVIIANHNSVGAGQNNWSNDAVLDTLVKPYSNVALVLGGHIAGTGVASYEREDGSLAYGILTDYQGRVYGGEEFLRHLSIDAENDLLYANTYSPLLQATSSDGQWHQEIDPEAIPGFHGSDSENFAIELDLGGATERTLTTESFSMSVGEPVQIAEDVTSIGDEPVTVELEGAVPGVEYAWYADLTDEAGHSTRSAVSTLTVPQGPELPQAPTDVAATASGSTVQVSWSAPGGVEVDRYEVTVADRVVTVDGAVLSTVVTDFEPGSYEVTVRAQAAAGWSPSSEPVTVTVTEPDGEGPSDPAQVTVTGDLRPGGEITVWGSSLSAGVEVDVELHSDPVALGQMTADENGEADLTATLPMDTAPGEHRIVLLEEGTEIAAVTILVTGADNGSGGGDGSGGSDGDAAGADDPNEHLTGHLPDTGADVSWLPVALVSILVLLSIGTVLVRRRLHTGGGGRHS</sequence>
<dbReference type="SUPFAM" id="SSF49265">
    <property type="entry name" value="Fibronectin type III"/>
    <property type="match status" value="1"/>
</dbReference>
<keyword evidence="1" id="KW-0732">Signal</keyword>
<dbReference type="InterPro" id="IPR013783">
    <property type="entry name" value="Ig-like_fold"/>
</dbReference>
<keyword evidence="5" id="KW-0812">Transmembrane</keyword>
<keyword evidence="3" id="KW-0119">Carbohydrate metabolism</keyword>
<dbReference type="InterPro" id="IPR008963">
    <property type="entry name" value="Purple_acid_Pase-like_N"/>
</dbReference>